<evidence type="ECO:0000313" key="2">
    <source>
        <dbReference type="Proteomes" id="UP000004105"/>
    </source>
</evidence>
<sequence length="111" mass="12125">MKFFEFSCAAVQTSRHPPGLLLSEDALPLVQNCCFAERAPGKLKIALDDGCRILHLPNGLDAAFLDTANDLLTLWLTPDAQHESGIALVQIRLTPQQSQQIEPLINAFAAE</sequence>
<dbReference type="RefSeq" id="WP_007343203.1">
    <property type="nucleotide sequence ID" value="NZ_GL878494.1"/>
</dbReference>
<keyword evidence="2" id="KW-1185">Reference proteome</keyword>
<dbReference type="Proteomes" id="UP000004105">
    <property type="component" value="Unassembled WGS sequence"/>
</dbReference>
<dbReference type="OrthoDB" id="8613783at2"/>
<evidence type="ECO:0000313" key="1">
    <source>
        <dbReference type="EMBL" id="EGF09946.1"/>
    </source>
</evidence>
<dbReference type="HOGENOM" id="CLU_2155624_0_0_4"/>
<dbReference type="EMBL" id="AFAY01000046">
    <property type="protein sequence ID" value="EGF09946.1"/>
    <property type="molecule type" value="Genomic_DNA"/>
</dbReference>
<gene>
    <name evidence="1" type="ORF">HMPREF9123_2198</name>
</gene>
<comment type="caution">
    <text evidence="1">The sequence shown here is derived from an EMBL/GenBank/DDBJ whole genome shotgun (WGS) entry which is preliminary data.</text>
</comment>
<protein>
    <submittedName>
        <fullName evidence="1">Uncharacterized protein</fullName>
    </submittedName>
</protein>
<reference evidence="1 2" key="1">
    <citation type="submission" date="2011-02" db="EMBL/GenBank/DDBJ databases">
        <authorList>
            <person name="Muzny D."/>
            <person name="Qin X."/>
            <person name="Deng J."/>
            <person name="Jiang H."/>
            <person name="Liu Y."/>
            <person name="Qu J."/>
            <person name="Song X.-Z."/>
            <person name="Zhang L."/>
            <person name="Thornton R."/>
            <person name="Coyle M."/>
            <person name="Francisco L."/>
            <person name="Jackson L."/>
            <person name="Javaid M."/>
            <person name="Korchina V."/>
            <person name="Kovar C."/>
            <person name="Mata R."/>
            <person name="Mathew T."/>
            <person name="Ngo R."/>
            <person name="Nguyen L."/>
            <person name="Nguyen N."/>
            <person name="Okwuonu G."/>
            <person name="Ongeri F."/>
            <person name="Pham C."/>
            <person name="Simmons D."/>
            <person name="Wilczek-Boney K."/>
            <person name="Hale W."/>
            <person name="Jakkamsetti A."/>
            <person name="Pham P."/>
            <person name="Ruth R."/>
            <person name="San Lucas F."/>
            <person name="Warren J."/>
            <person name="Zhang J."/>
            <person name="Zhao Z."/>
            <person name="Zhou C."/>
            <person name="Zhu D."/>
            <person name="Lee S."/>
            <person name="Bess C."/>
            <person name="Blankenburg K."/>
            <person name="Forbes L."/>
            <person name="Fu Q."/>
            <person name="Gubbala S."/>
            <person name="Hirani K."/>
            <person name="Jayaseelan J.C."/>
            <person name="Lara F."/>
            <person name="Munidasa M."/>
            <person name="Palculict T."/>
            <person name="Patil S."/>
            <person name="Pu L.-L."/>
            <person name="Saada N."/>
            <person name="Tang L."/>
            <person name="Weissenberger G."/>
            <person name="Zhu Y."/>
            <person name="Hemphill L."/>
            <person name="Shang Y."/>
            <person name="Youmans B."/>
            <person name="Ayvaz T."/>
            <person name="Ross M."/>
            <person name="Santibanez J."/>
            <person name="Aqrawi P."/>
            <person name="Gross S."/>
            <person name="Joshi V."/>
            <person name="Fowler G."/>
            <person name="Nazareth L."/>
            <person name="Reid J."/>
            <person name="Worley K."/>
            <person name="Petrosino J."/>
            <person name="Highlander S."/>
            <person name="Gibbs R."/>
        </authorList>
    </citation>
    <scope>NUCLEOTIDE SEQUENCE [LARGE SCALE GENOMIC DNA]</scope>
    <source>
        <strain evidence="1 2">ATCC BAA-1200</strain>
    </source>
</reference>
<organism evidence="1 2">
    <name type="scientific">Neisseria bacilliformis ATCC BAA-1200</name>
    <dbReference type="NCBI Taxonomy" id="888742"/>
    <lineage>
        <taxon>Bacteria</taxon>
        <taxon>Pseudomonadati</taxon>
        <taxon>Pseudomonadota</taxon>
        <taxon>Betaproteobacteria</taxon>
        <taxon>Neisseriales</taxon>
        <taxon>Neisseriaceae</taxon>
        <taxon>Neisseria</taxon>
    </lineage>
</organism>
<dbReference type="AlphaFoldDB" id="F2BEP1"/>
<accession>F2BEP1</accession>
<name>F2BEP1_9NEIS</name>
<proteinExistence type="predicted"/>